<dbReference type="PANTHER" id="PTHR32063">
    <property type="match status" value="1"/>
</dbReference>
<dbReference type="InterPro" id="IPR001036">
    <property type="entry name" value="Acrflvin-R"/>
</dbReference>
<gene>
    <name evidence="2" type="ORF">B7Z70_13820</name>
</gene>
<proteinExistence type="predicted"/>
<evidence type="ECO:0000256" key="1">
    <source>
        <dbReference type="SAM" id="Phobius"/>
    </source>
</evidence>
<reference evidence="2 3" key="1">
    <citation type="submission" date="2017-03" db="EMBL/GenBank/DDBJ databases">
        <title>Lifting the veil on microbial sulfur biogeochemistry in mining wastewaters.</title>
        <authorList>
            <person name="Kantor R.S."/>
            <person name="Colenbrander Nelson T."/>
            <person name="Marshall S."/>
            <person name="Bennett D."/>
            <person name="Apte S."/>
            <person name="Camacho D."/>
            <person name="Thomas B.C."/>
            <person name="Warren L.A."/>
            <person name="Banfield J.F."/>
        </authorList>
    </citation>
    <scope>NUCLEOTIDE SEQUENCE [LARGE SCALE GENOMIC DNA]</scope>
    <source>
        <strain evidence="2">21-59-9</strain>
    </source>
</reference>
<feature type="non-terminal residue" evidence="2">
    <location>
        <position position="1"/>
    </location>
</feature>
<sequence length="122" mass="13122">SVAVAVGFIALAGVAAEFGVVMLLYLDQALLRRQARDALRTWHDLQLAVIEGTMLRLRPLAMTLTLVVGGLLPIMFSHGAGADVMKRIAAPMVGGMFSAALLALLVIPALYALWQKRRLGLR</sequence>
<evidence type="ECO:0008006" key="4">
    <source>
        <dbReference type="Google" id="ProtNLM"/>
    </source>
</evidence>
<dbReference type="SUPFAM" id="SSF82866">
    <property type="entry name" value="Multidrug efflux transporter AcrB transmembrane domain"/>
    <property type="match status" value="1"/>
</dbReference>
<dbReference type="AlphaFoldDB" id="A0A257SIY3"/>
<dbReference type="GO" id="GO:0005886">
    <property type="term" value="C:plasma membrane"/>
    <property type="evidence" value="ECO:0007669"/>
    <property type="project" value="TreeGrafter"/>
</dbReference>
<feature type="transmembrane region" description="Helical" evidence="1">
    <location>
        <begin position="88"/>
        <end position="114"/>
    </location>
</feature>
<keyword evidence="1" id="KW-0812">Transmembrane</keyword>
<dbReference type="GO" id="GO:0042910">
    <property type="term" value="F:xenobiotic transmembrane transporter activity"/>
    <property type="evidence" value="ECO:0007669"/>
    <property type="project" value="TreeGrafter"/>
</dbReference>
<dbReference type="Gene3D" id="1.20.1640.10">
    <property type="entry name" value="Multidrug efflux transporter AcrB transmembrane domain"/>
    <property type="match status" value="1"/>
</dbReference>
<dbReference type="Proteomes" id="UP000216779">
    <property type="component" value="Unassembled WGS sequence"/>
</dbReference>
<comment type="caution">
    <text evidence="2">The sequence shown here is derived from an EMBL/GenBank/DDBJ whole genome shotgun (WGS) entry which is preliminary data.</text>
</comment>
<feature type="transmembrane region" description="Helical" evidence="1">
    <location>
        <begin position="6"/>
        <end position="26"/>
    </location>
</feature>
<name>A0A257SIY3_9PROT</name>
<dbReference type="PANTHER" id="PTHR32063:SF19">
    <property type="entry name" value="CATION EFFLUX SYSTEM PROTEIN CUSA"/>
    <property type="match status" value="1"/>
</dbReference>
<keyword evidence="1" id="KW-0472">Membrane</keyword>
<feature type="transmembrane region" description="Helical" evidence="1">
    <location>
        <begin position="60"/>
        <end position="76"/>
    </location>
</feature>
<accession>A0A257SIY3</accession>
<dbReference type="EMBL" id="NCBC01000751">
    <property type="protein sequence ID" value="OYV73097.1"/>
    <property type="molecule type" value="Genomic_DNA"/>
</dbReference>
<evidence type="ECO:0000313" key="3">
    <source>
        <dbReference type="Proteomes" id="UP000216779"/>
    </source>
</evidence>
<dbReference type="Pfam" id="PF00873">
    <property type="entry name" value="ACR_tran"/>
    <property type="match status" value="1"/>
</dbReference>
<protein>
    <recommendedName>
        <fullName evidence="4">CusA/CzcA family heavy metal efflux RND transporter</fullName>
    </recommendedName>
</protein>
<evidence type="ECO:0000313" key="2">
    <source>
        <dbReference type="EMBL" id="OYV73097.1"/>
    </source>
</evidence>
<keyword evidence="1" id="KW-1133">Transmembrane helix</keyword>
<organism evidence="2 3">
    <name type="scientific">Acidithiobacillus ferrivorans</name>
    <dbReference type="NCBI Taxonomy" id="160808"/>
    <lineage>
        <taxon>Bacteria</taxon>
        <taxon>Pseudomonadati</taxon>
        <taxon>Pseudomonadota</taxon>
        <taxon>Acidithiobacillia</taxon>
        <taxon>Acidithiobacillales</taxon>
        <taxon>Acidithiobacillaceae</taxon>
        <taxon>Acidithiobacillus</taxon>
    </lineage>
</organism>